<dbReference type="Pfam" id="PF00485">
    <property type="entry name" value="PRK"/>
    <property type="match status" value="1"/>
</dbReference>
<organism evidence="2 3">
    <name type="scientific">Rhizobium daejeonense</name>
    <dbReference type="NCBI Taxonomy" id="240521"/>
    <lineage>
        <taxon>Bacteria</taxon>
        <taxon>Pseudomonadati</taxon>
        <taxon>Pseudomonadota</taxon>
        <taxon>Alphaproteobacteria</taxon>
        <taxon>Hyphomicrobiales</taxon>
        <taxon>Rhizobiaceae</taxon>
        <taxon>Rhizobium/Agrobacterium group</taxon>
        <taxon>Rhizobium</taxon>
    </lineage>
</organism>
<keyword evidence="2" id="KW-0808">Transferase</keyword>
<dbReference type="GO" id="GO:0016301">
    <property type="term" value="F:kinase activity"/>
    <property type="evidence" value="ECO:0007669"/>
    <property type="project" value="UniProtKB-KW"/>
</dbReference>
<feature type="domain" description="Phosphoribulokinase/uridine kinase" evidence="1">
    <location>
        <begin position="23"/>
        <end position="178"/>
    </location>
</feature>
<evidence type="ECO:0000259" key="1">
    <source>
        <dbReference type="Pfam" id="PF00485"/>
    </source>
</evidence>
<evidence type="ECO:0000313" key="2">
    <source>
        <dbReference type="EMBL" id="NGO64718.1"/>
    </source>
</evidence>
<accession>A0A6M1S8S5</accession>
<dbReference type="PANTHER" id="PTHR10285">
    <property type="entry name" value="URIDINE KINASE"/>
    <property type="match status" value="1"/>
</dbReference>
<name>A0A6M1S8S5_9HYPH</name>
<reference evidence="2 3" key="1">
    <citation type="submission" date="2020-02" db="EMBL/GenBank/DDBJ databases">
        <title>Genome sequence of the type strain CCBAU10050 of Rhizobium daejeonense.</title>
        <authorList>
            <person name="Gao J."/>
            <person name="Sun J."/>
        </authorList>
    </citation>
    <scope>NUCLEOTIDE SEQUENCE [LARGE SCALE GENOMIC DNA]</scope>
    <source>
        <strain evidence="2 3">CCBAU10050</strain>
    </source>
</reference>
<sequence>MSAVDTLAKAISEQATVSPRLLVAISGPPGAGKSTLAEALEKALIAQGVPASILPMDGFHMDNAVLEERGLLARKGAPNTFDVRGLVDIVRAVREGGEVLVPVFDRTRELAIAAARAIPAGPRVVLVEGNYLLLEEQPWSVLAPLFDLTVMIAPPADELRRRLEARWRCFGLDEEEVAAKVEENDLPNGRLVLSRSRKADFVYSDT</sequence>
<keyword evidence="2" id="KW-0418">Kinase</keyword>
<comment type="caution">
    <text evidence="2">The sequence shown here is derived from an EMBL/GenBank/DDBJ whole genome shotgun (WGS) entry which is preliminary data.</text>
</comment>
<protein>
    <submittedName>
        <fullName evidence="2">Nucleoside/nucleotide kinase family protein</fullName>
    </submittedName>
</protein>
<gene>
    <name evidence="2" type="ORF">G6N76_13695</name>
</gene>
<dbReference type="Proteomes" id="UP000477849">
    <property type="component" value="Unassembled WGS sequence"/>
</dbReference>
<dbReference type="GO" id="GO:0005524">
    <property type="term" value="F:ATP binding"/>
    <property type="evidence" value="ECO:0007669"/>
    <property type="project" value="InterPro"/>
</dbReference>
<keyword evidence="3" id="KW-1185">Reference proteome</keyword>
<dbReference type="EMBL" id="JAAKZH010000004">
    <property type="protein sequence ID" value="NGO64718.1"/>
    <property type="molecule type" value="Genomic_DNA"/>
</dbReference>
<dbReference type="SUPFAM" id="SSF52540">
    <property type="entry name" value="P-loop containing nucleoside triphosphate hydrolases"/>
    <property type="match status" value="1"/>
</dbReference>
<dbReference type="InterPro" id="IPR006083">
    <property type="entry name" value="PRK/URK"/>
</dbReference>
<dbReference type="InterPro" id="IPR027417">
    <property type="entry name" value="P-loop_NTPase"/>
</dbReference>
<dbReference type="NCBIfam" id="NF006746">
    <property type="entry name" value="PRK09270.1-5"/>
    <property type="match status" value="1"/>
</dbReference>
<dbReference type="AlphaFoldDB" id="A0A6M1S8S5"/>
<proteinExistence type="predicted"/>
<dbReference type="Gene3D" id="3.40.50.300">
    <property type="entry name" value="P-loop containing nucleotide triphosphate hydrolases"/>
    <property type="match status" value="1"/>
</dbReference>
<evidence type="ECO:0000313" key="3">
    <source>
        <dbReference type="Proteomes" id="UP000477849"/>
    </source>
</evidence>